<feature type="transmembrane region" description="Helical" evidence="1">
    <location>
        <begin position="6"/>
        <end position="23"/>
    </location>
</feature>
<dbReference type="RefSeq" id="WP_021696548.1">
    <property type="nucleotide sequence ID" value="NZ_BATC01000007.1"/>
</dbReference>
<feature type="transmembrane region" description="Helical" evidence="1">
    <location>
        <begin position="81"/>
        <end position="101"/>
    </location>
</feature>
<evidence type="ECO:0000313" key="2">
    <source>
        <dbReference type="EMBL" id="GAD58452.1"/>
    </source>
</evidence>
<keyword evidence="3" id="KW-1185">Reference proteome</keyword>
<dbReference type="EMBL" id="BATC01000007">
    <property type="protein sequence ID" value="GAD58452.1"/>
    <property type="molecule type" value="Genomic_DNA"/>
</dbReference>
<sequence>MEDLFRSYWWLLFPLGWFAYSGWSSWLNYRRQRATLDIVRRYADSGKEVPPELMKVLDKPIDSDAEMWGSASYGSANPTNYWSLVGLFGVIGAGFGIAAYMPQVFGADMGVRFPFTIVALTMAAVAVWALISALTTRRGGS</sequence>
<keyword evidence="1" id="KW-0472">Membrane</keyword>
<keyword evidence="1" id="KW-0812">Transmembrane</keyword>
<dbReference type="Proteomes" id="UP000016569">
    <property type="component" value="Unassembled WGS sequence"/>
</dbReference>
<proteinExistence type="predicted"/>
<name>A0A8E0NB24_9CAUL</name>
<dbReference type="OrthoDB" id="7632355at2"/>
<keyword evidence="1" id="KW-1133">Transmembrane helix</keyword>
<reference evidence="3" key="1">
    <citation type="journal article" date="2013" name="Genome Announc.">
        <title>Draft Genome Sequence of the Dimorphic Prosthecate Bacterium Brevundimonas abyssalis TAR-001T.</title>
        <authorList>
            <person name="Tsubouchi T."/>
            <person name="Nishi S."/>
            <person name="Usui K."/>
            <person name="Shimane Y."/>
            <person name="Takaki Y."/>
            <person name="Maruyama T."/>
            <person name="Hatada Y."/>
        </authorList>
    </citation>
    <scope>NUCLEOTIDE SEQUENCE [LARGE SCALE GENOMIC DNA]</scope>
    <source>
        <strain evidence="3">TAR-001</strain>
    </source>
</reference>
<organism evidence="2 3">
    <name type="scientific">Brevundimonas abyssalis TAR-001</name>
    <dbReference type="NCBI Taxonomy" id="1391729"/>
    <lineage>
        <taxon>Bacteria</taxon>
        <taxon>Pseudomonadati</taxon>
        <taxon>Pseudomonadota</taxon>
        <taxon>Alphaproteobacteria</taxon>
        <taxon>Caulobacterales</taxon>
        <taxon>Caulobacteraceae</taxon>
        <taxon>Brevundimonas</taxon>
    </lineage>
</organism>
<gene>
    <name evidence="2" type="ORF">MBEBAB_0702</name>
</gene>
<accession>A0A8E0NB24</accession>
<evidence type="ECO:0000313" key="3">
    <source>
        <dbReference type="Proteomes" id="UP000016569"/>
    </source>
</evidence>
<feature type="transmembrane region" description="Helical" evidence="1">
    <location>
        <begin position="113"/>
        <end position="135"/>
    </location>
</feature>
<dbReference type="AlphaFoldDB" id="A0A8E0NB24"/>
<protein>
    <submittedName>
        <fullName evidence="2">Uncharacterized protein</fullName>
    </submittedName>
</protein>
<comment type="caution">
    <text evidence="2">The sequence shown here is derived from an EMBL/GenBank/DDBJ whole genome shotgun (WGS) entry which is preliminary data.</text>
</comment>
<evidence type="ECO:0000256" key="1">
    <source>
        <dbReference type="SAM" id="Phobius"/>
    </source>
</evidence>